<feature type="compositionally biased region" description="Low complexity" evidence="1">
    <location>
        <begin position="354"/>
        <end position="374"/>
    </location>
</feature>
<feature type="region of interest" description="Disordered" evidence="1">
    <location>
        <begin position="227"/>
        <end position="396"/>
    </location>
</feature>
<feature type="compositionally biased region" description="Low complexity" evidence="1">
    <location>
        <begin position="272"/>
        <end position="284"/>
    </location>
</feature>
<organism evidence="2 3">
    <name type="scientific">Vitrella brassicaformis (strain CCMP3155)</name>
    <dbReference type="NCBI Taxonomy" id="1169540"/>
    <lineage>
        <taxon>Eukaryota</taxon>
        <taxon>Sar</taxon>
        <taxon>Alveolata</taxon>
        <taxon>Colpodellida</taxon>
        <taxon>Vitrellaceae</taxon>
        <taxon>Vitrella</taxon>
    </lineage>
</organism>
<proteinExistence type="predicted"/>
<evidence type="ECO:0000313" key="3">
    <source>
        <dbReference type="Proteomes" id="UP000041254"/>
    </source>
</evidence>
<keyword evidence="3" id="KW-1185">Reference proteome</keyword>
<dbReference type="Proteomes" id="UP000041254">
    <property type="component" value="Unassembled WGS sequence"/>
</dbReference>
<dbReference type="EMBL" id="CDMY01000463">
    <property type="protein sequence ID" value="CEM15010.1"/>
    <property type="molecule type" value="Genomic_DNA"/>
</dbReference>
<feature type="region of interest" description="Disordered" evidence="1">
    <location>
        <begin position="142"/>
        <end position="167"/>
    </location>
</feature>
<evidence type="ECO:0000256" key="1">
    <source>
        <dbReference type="SAM" id="MobiDB-lite"/>
    </source>
</evidence>
<accession>A0A0G4FMD6</accession>
<gene>
    <name evidence="2" type="ORF">Vbra_9329</name>
</gene>
<protein>
    <recommendedName>
        <fullName evidence="4">NYN domain-containing protein</fullName>
    </recommendedName>
</protein>
<name>A0A0G4FMD6_VITBC</name>
<dbReference type="Gene3D" id="3.40.50.1010">
    <property type="entry name" value="5'-nuclease"/>
    <property type="match status" value="1"/>
</dbReference>
<reference evidence="2 3" key="1">
    <citation type="submission" date="2014-11" db="EMBL/GenBank/DDBJ databases">
        <authorList>
            <person name="Zhu J."/>
            <person name="Qi W."/>
            <person name="Song R."/>
        </authorList>
    </citation>
    <scope>NUCLEOTIDE SEQUENCE [LARGE SCALE GENOMIC DNA]</scope>
</reference>
<evidence type="ECO:0008006" key="4">
    <source>
        <dbReference type="Google" id="ProtNLM"/>
    </source>
</evidence>
<feature type="compositionally biased region" description="Pro residues" evidence="1">
    <location>
        <begin position="285"/>
        <end position="299"/>
    </location>
</feature>
<evidence type="ECO:0000313" key="2">
    <source>
        <dbReference type="EMBL" id="CEM15010.1"/>
    </source>
</evidence>
<dbReference type="AlphaFoldDB" id="A0A0G4FMD6"/>
<sequence length="618" mass="67359">MATGRPKAVFIIDGAYVQANYKESQRDRSDLMGEVFCHRMLKYVQDTLGVDNSQTFYYDGDPDKWYSKVTRGRGRDADRQKRTEFHSFLRQQRINVQLFDFKKQGVGYSDTTGEKSQGWVQRGADCSIAMKMLETAYENSPDFIRAGQPASPTAADQGESSSSQHAPPDIKMIVLFAGDSDFSEAVDKCRQLKLRVAIVGYSHSISGELKTKPKEVRIIELDQPPHCHQWPTYSIPKDKTTTQQHQRKNRNKHIQNASDGPIDLTQADNNGAPTAAAAAAAPAYQPIPPLPPLLRPPLPFSYQQQQQQHTSPMFRPVGSGPGGVADASPNQPVAQPRGGLAQQLEKDRTGDLGAGPPRDGAGAAGGMMDVSASGGVAGGGGRRPPVSPDSQPLPMAGVTYTYQPPDFDYDLDEGSKRALTEVVRGTMMHTAMGDWMGALESGIKGAFPSLGFLCVKGSHMEMTSTMPFCLYHDNDDRSVVVCLCTKHQQSPAAGASPQPAPNLPPTCTFNSRFAAKDIADIHTALHNILNKGNGDAQDAEPLPVPRDEAEERHQQEQILDELLDRIGDDHTAAAASRHGFELSSDGSCRIAVFHVSDRAMTRRVQWADCHVLVVKWGS</sequence>
<dbReference type="InParanoid" id="A0A0G4FMD6"/>
<dbReference type="VEuPathDB" id="CryptoDB:Vbra_9329"/>